<reference evidence="1" key="1">
    <citation type="journal article" date="2012" name="PLoS ONE">
        <title>Gene sets for utilization of primary and secondary nutrition supplies in the distal gut of endangered iberian lynx.</title>
        <authorList>
            <person name="Alcaide M."/>
            <person name="Messina E."/>
            <person name="Richter M."/>
            <person name="Bargiela R."/>
            <person name="Peplies J."/>
            <person name="Huws S.A."/>
            <person name="Newbold C.J."/>
            <person name="Golyshin P.N."/>
            <person name="Simon M.A."/>
            <person name="Lopez G."/>
            <person name="Yakimov M.M."/>
            <person name="Ferrer M."/>
        </authorList>
    </citation>
    <scope>NUCLEOTIDE SEQUENCE</scope>
</reference>
<sequence>MFSSVPATFALAAAFMASGKDCKTPWSVMAMALCPQAAACLTASAVTVNASILLITVCI</sequence>
<proteinExistence type="predicted"/>
<gene>
    <name evidence="1" type="ORF">EVA_18972</name>
</gene>
<protein>
    <submittedName>
        <fullName evidence="1">Secreted protein</fullName>
    </submittedName>
</protein>
<accession>J9FDD2</accession>
<dbReference type="EMBL" id="AMCI01007265">
    <property type="protein sequence ID" value="EJW92921.1"/>
    <property type="molecule type" value="Genomic_DNA"/>
</dbReference>
<dbReference type="AlphaFoldDB" id="J9FDD2"/>
<comment type="caution">
    <text evidence="1">The sequence shown here is derived from an EMBL/GenBank/DDBJ whole genome shotgun (WGS) entry which is preliminary data.</text>
</comment>
<name>J9FDD2_9ZZZZ</name>
<evidence type="ECO:0000313" key="1">
    <source>
        <dbReference type="EMBL" id="EJW92921.1"/>
    </source>
</evidence>
<organism evidence="1">
    <name type="scientific">gut metagenome</name>
    <dbReference type="NCBI Taxonomy" id="749906"/>
    <lineage>
        <taxon>unclassified sequences</taxon>
        <taxon>metagenomes</taxon>
        <taxon>organismal metagenomes</taxon>
    </lineage>
</organism>